<dbReference type="RefSeq" id="WP_190058052.1">
    <property type="nucleotide sequence ID" value="NZ_BMWH01000011.1"/>
</dbReference>
<name>A0A918VDW4_9ACTN</name>
<keyword evidence="2" id="KW-1185">Reference proteome</keyword>
<evidence type="ECO:0000313" key="1">
    <source>
        <dbReference type="EMBL" id="GGZ90864.1"/>
    </source>
</evidence>
<evidence type="ECO:0000313" key="2">
    <source>
        <dbReference type="Proteomes" id="UP000623010"/>
    </source>
</evidence>
<dbReference type="EMBL" id="BMWH01000011">
    <property type="protein sequence ID" value="GGZ90864.1"/>
    <property type="molecule type" value="Genomic_DNA"/>
</dbReference>
<sequence>MEIHVRNRLHVRVSERIGDDADGSFLKACREAPEDSHLHGVQSVGDTMFNELQAAHLVAELGGLAEEKQTDVIRRVAKMAQEAAACRGYLYISGD</sequence>
<organism evidence="1 2">
    <name type="scientific">Streptomyces echinoruber</name>
    <dbReference type="NCBI Taxonomy" id="68898"/>
    <lineage>
        <taxon>Bacteria</taxon>
        <taxon>Bacillati</taxon>
        <taxon>Actinomycetota</taxon>
        <taxon>Actinomycetes</taxon>
        <taxon>Kitasatosporales</taxon>
        <taxon>Streptomycetaceae</taxon>
        <taxon>Streptomyces</taxon>
    </lineage>
</organism>
<proteinExistence type="predicted"/>
<comment type="caution">
    <text evidence="1">The sequence shown here is derived from an EMBL/GenBank/DDBJ whole genome shotgun (WGS) entry which is preliminary data.</text>
</comment>
<reference evidence="1" key="2">
    <citation type="submission" date="2020-09" db="EMBL/GenBank/DDBJ databases">
        <authorList>
            <person name="Sun Q."/>
            <person name="Ohkuma M."/>
        </authorList>
    </citation>
    <scope>NUCLEOTIDE SEQUENCE</scope>
    <source>
        <strain evidence="1">JCM 5016</strain>
    </source>
</reference>
<accession>A0A918VDW4</accession>
<dbReference type="Proteomes" id="UP000623010">
    <property type="component" value="Unassembled WGS sequence"/>
</dbReference>
<protein>
    <submittedName>
        <fullName evidence="1">Uncharacterized protein</fullName>
    </submittedName>
</protein>
<gene>
    <name evidence="1" type="ORF">GCM10010389_31650</name>
</gene>
<dbReference type="AlphaFoldDB" id="A0A918VDW4"/>
<reference evidence="1" key="1">
    <citation type="journal article" date="2014" name="Int. J. Syst. Evol. Microbiol.">
        <title>Complete genome sequence of Corynebacterium casei LMG S-19264T (=DSM 44701T), isolated from a smear-ripened cheese.</title>
        <authorList>
            <consortium name="US DOE Joint Genome Institute (JGI-PGF)"/>
            <person name="Walter F."/>
            <person name="Albersmeier A."/>
            <person name="Kalinowski J."/>
            <person name="Ruckert C."/>
        </authorList>
    </citation>
    <scope>NUCLEOTIDE SEQUENCE</scope>
    <source>
        <strain evidence="1">JCM 5016</strain>
    </source>
</reference>